<name>A0A1P8U5G9_9MICO</name>
<keyword evidence="6" id="KW-1185">Reference proteome</keyword>
<dbReference type="SMART" id="SM01134">
    <property type="entry name" value="DeoRC"/>
    <property type="match status" value="1"/>
</dbReference>
<evidence type="ECO:0000256" key="1">
    <source>
        <dbReference type="ARBA" id="ARBA00023015"/>
    </source>
</evidence>
<dbReference type="SMART" id="SM00420">
    <property type="entry name" value="HTH_DEOR"/>
    <property type="match status" value="1"/>
</dbReference>
<dbReference type="KEGG" id="maur:BOH66_02960"/>
<dbReference type="STRING" id="36805.BOH66_02960"/>
<dbReference type="Gene3D" id="3.40.50.1360">
    <property type="match status" value="1"/>
</dbReference>
<keyword evidence="2" id="KW-0238">DNA-binding</keyword>
<dbReference type="PROSITE" id="PS51000">
    <property type="entry name" value="HTH_DEOR_2"/>
    <property type="match status" value="1"/>
</dbReference>
<protein>
    <recommendedName>
        <fullName evidence="4">HTH deoR-type domain-containing protein</fullName>
    </recommendedName>
</protein>
<dbReference type="PANTHER" id="PTHR30363">
    <property type="entry name" value="HTH-TYPE TRANSCRIPTIONAL REGULATOR SRLR-RELATED"/>
    <property type="match status" value="1"/>
</dbReference>
<dbReference type="OrthoDB" id="7688673at2"/>
<dbReference type="InterPro" id="IPR014036">
    <property type="entry name" value="DeoR-like_C"/>
</dbReference>
<dbReference type="GO" id="GO:0003677">
    <property type="term" value="F:DNA binding"/>
    <property type="evidence" value="ECO:0007669"/>
    <property type="project" value="UniProtKB-KW"/>
</dbReference>
<dbReference type="InterPro" id="IPR018356">
    <property type="entry name" value="Tscrpt_reg_HTH_DeoR_CS"/>
</dbReference>
<dbReference type="GO" id="GO:0003700">
    <property type="term" value="F:DNA-binding transcription factor activity"/>
    <property type="evidence" value="ECO:0007669"/>
    <property type="project" value="InterPro"/>
</dbReference>
<dbReference type="Gene3D" id="1.10.10.10">
    <property type="entry name" value="Winged helix-like DNA-binding domain superfamily/Winged helix DNA-binding domain"/>
    <property type="match status" value="1"/>
</dbReference>
<evidence type="ECO:0000256" key="3">
    <source>
        <dbReference type="ARBA" id="ARBA00023163"/>
    </source>
</evidence>
<evidence type="ECO:0000259" key="4">
    <source>
        <dbReference type="PROSITE" id="PS51000"/>
    </source>
</evidence>
<dbReference type="InterPro" id="IPR050313">
    <property type="entry name" value="Carb_Metab_HTH_regulators"/>
</dbReference>
<gene>
    <name evidence="5" type="ORF">BOH66_02960</name>
</gene>
<dbReference type="InterPro" id="IPR036390">
    <property type="entry name" value="WH_DNA-bd_sf"/>
</dbReference>
<dbReference type="AlphaFoldDB" id="A0A1P8U5G9"/>
<proteinExistence type="predicted"/>
<dbReference type="SUPFAM" id="SSF100950">
    <property type="entry name" value="NagB/RpiA/CoA transferase-like"/>
    <property type="match status" value="1"/>
</dbReference>
<keyword evidence="3" id="KW-0804">Transcription</keyword>
<dbReference type="EMBL" id="CP018762">
    <property type="protein sequence ID" value="APZ33352.1"/>
    <property type="molecule type" value="Genomic_DNA"/>
</dbReference>
<evidence type="ECO:0000313" key="5">
    <source>
        <dbReference type="EMBL" id="APZ33352.1"/>
    </source>
</evidence>
<dbReference type="Pfam" id="PF00455">
    <property type="entry name" value="DeoRC"/>
    <property type="match status" value="1"/>
</dbReference>
<dbReference type="PANTHER" id="PTHR30363:SF44">
    <property type="entry name" value="AGA OPERON TRANSCRIPTIONAL REPRESSOR-RELATED"/>
    <property type="match status" value="1"/>
</dbReference>
<dbReference type="SUPFAM" id="SSF46785">
    <property type="entry name" value="Winged helix' DNA-binding domain"/>
    <property type="match status" value="1"/>
</dbReference>
<feature type="domain" description="HTH deoR-type" evidence="4">
    <location>
        <begin position="3"/>
        <end position="58"/>
    </location>
</feature>
<dbReference type="Proteomes" id="UP000187185">
    <property type="component" value="Chromosome"/>
</dbReference>
<dbReference type="RefSeq" id="WP_076689135.1">
    <property type="nucleotide sequence ID" value="NZ_CP018762.1"/>
</dbReference>
<evidence type="ECO:0000256" key="2">
    <source>
        <dbReference type="ARBA" id="ARBA00023125"/>
    </source>
</evidence>
<dbReference type="InterPro" id="IPR036388">
    <property type="entry name" value="WH-like_DNA-bd_sf"/>
</dbReference>
<dbReference type="PRINTS" id="PR00037">
    <property type="entry name" value="HTHLACR"/>
</dbReference>
<sequence>MRNAERRADILRHLEDRGQATVVDLSGRYGVSDMTIRRDLDALQAGGRVQRSHGAVSLARTIGAEPRYAAKQQVNAPLKARIARYAAENLVDDGDVLLLEGGTTVTAMIQHLRDRRNLTVVTNGLYTANELSFLVPQVTVLSSGGILRDMSFTYVGPQAEAFFDGFHGNTAFVSATGLTLDRGFTDPNPLEAAVRKKMVAAADRVIALLDSSKFGEASLVPVAAATGVDVLVTDAGAPAADIRALRRGGVDVRVVD</sequence>
<keyword evidence="1" id="KW-0805">Transcription regulation</keyword>
<organism evidence="5 6">
    <name type="scientific">Microbacterium aurum</name>
    <dbReference type="NCBI Taxonomy" id="36805"/>
    <lineage>
        <taxon>Bacteria</taxon>
        <taxon>Bacillati</taxon>
        <taxon>Actinomycetota</taxon>
        <taxon>Actinomycetes</taxon>
        <taxon>Micrococcales</taxon>
        <taxon>Microbacteriaceae</taxon>
        <taxon>Microbacterium</taxon>
    </lineage>
</organism>
<evidence type="ECO:0000313" key="6">
    <source>
        <dbReference type="Proteomes" id="UP000187185"/>
    </source>
</evidence>
<dbReference type="Pfam" id="PF08220">
    <property type="entry name" value="HTH_DeoR"/>
    <property type="match status" value="1"/>
</dbReference>
<reference evidence="5 6" key="1">
    <citation type="submission" date="2016-12" db="EMBL/GenBank/DDBJ databases">
        <title>Complete genome sequence of Microbacterium aurum KACC 15219.</title>
        <authorList>
            <person name="Jung Y."/>
            <person name="Shin J.-H."/>
            <person name="Lee Y.-J."/>
            <person name="Yi H."/>
            <person name="Bahn Y.-S."/>
            <person name="Kim J.F."/>
            <person name="Lee D.-W."/>
        </authorList>
    </citation>
    <scope>NUCLEOTIDE SEQUENCE [LARGE SCALE GENOMIC DNA]</scope>
    <source>
        <strain evidence="5 6">KACC 15219</strain>
    </source>
</reference>
<dbReference type="InterPro" id="IPR037171">
    <property type="entry name" value="NagB/RpiA_transferase-like"/>
</dbReference>
<dbReference type="InterPro" id="IPR001034">
    <property type="entry name" value="DeoR_HTH"/>
</dbReference>
<dbReference type="PROSITE" id="PS00894">
    <property type="entry name" value="HTH_DEOR_1"/>
    <property type="match status" value="1"/>
</dbReference>
<accession>A0A1P8U5G9</accession>